<evidence type="ECO:0000256" key="3">
    <source>
        <dbReference type="ARBA" id="ARBA00023043"/>
    </source>
</evidence>
<keyword evidence="3 4" id="KW-0040">ANK repeat</keyword>
<dbReference type="InterPro" id="IPR027417">
    <property type="entry name" value="P-loop_NTPase"/>
</dbReference>
<dbReference type="PROSITE" id="PS50088">
    <property type="entry name" value="ANK_REPEAT"/>
    <property type="match status" value="2"/>
</dbReference>
<dbReference type="PROSITE" id="PS50297">
    <property type="entry name" value="ANK_REP_REGION"/>
    <property type="match status" value="2"/>
</dbReference>
<dbReference type="GO" id="GO:0019706">
    <property type="term" value="F:protein-cysteine S-palmitoyltransferase activity"/>
    <property type="evidence" value="ECO:0007669"/>
    <property type="project" value="UniProtKB-EC"/>
</dbReference>
<feature type="compositionally biased region" description="Low complexity" evidence="5">
    <location>
        <begin position="1"/>
        <end position="16"/>
    </location>
</feature>
<name>A0A0L0SIE0_ALLM3</name>
<dbReference type="Gene3D" id="1.25.40.20">
    <property type="entry name" value="Ankyrin repeat-containing domain"/>
    <property type="match status" value="1"/>
</dbReference>
<evidence type="ECO:0000313" key="7">
    <source>
        <dbReference type="Proteomes" id="UP000054350"/>
    </source>
</evidence>
<dbReference type="EC" id="2.3.1.225" evidence="1"/>
<feature type="region of interest" description="Disordered" evidence="5">
    <location>
        <begin position="445"/>
        <end position="464"/>
    </location>
</feature>
<feature type="region of interest" description="Disordered" evidence="5">
    <location>
        <begin position="617"/>
        <end position="641"/>
    </location>
</feature>
<dbReference type="SUPFAM" id="SSF52540">
    <property type="entry name" value="P-loop containing nucleoside triphosphate hydrolases"/>
    <property type="match status" value="1"/>
</dbReference>
<keyword evidence="2" id="KW-0677">Repeat</keyword>
<evidence type="ECO:0000256" key="5">
    <source>
        <dbReference type="SAM" id="MobiDB-lite"/>
    </source>
</evidence>
<protein>
    <recommendedName>
        <fullName evidence="1">protein S-acyltransferase</fullName>
        <ecNumber evidence="1">2.3.1.225</ecNumber>
    </recommendedName>
</protein>
<dbReference type="InterPro" id="IPR036770">
    <property type="entry name" value="Ankyrin_rpt-contain_sf"/>
</dbReference>
<dbReference type="SUPFAM" id="SSF48403">
    <property type="entry name" value="Ankyrin repeat"/>
    <property type="match status" value="1"/>
</dbReference>
<dbReference type="PANTHER" id="PTHR24161:SF85">
    <property type="entry name" value="PALMITOYLTRANSFERASE HIP14"/>
    <property type="match status" value="1"/>
</dbReference>
<dbReference type="eggNOG" id="KOG0515">
    <property type="taxonomic scope" value="Eukaryota"/>
</dbReference>
<feature type="compositionally biased region" description="Polar residues" evidence="5">
    <location>
        <begin position="628"/>
        <end position="641"/>
    </location>
</feature>
<dbReference type="eggNOG" id="KOG0087">
    <property type="taxonomic scope" value="Eukaryota"/>
</dbReference>
<feature type="region of interest" description="Disordered" evidence="5">
    <location>
        <begin position="472"/>
        <end position="496"/>
    </location>
</feature>
<reference evidence="6 7" key="1">
    <citation type="submission" date="2009-11" db="EMBL/GenBank/DDBJ databases">
        <title>Annotation of Allomyces macrogynus ATCC 38327.</title>
        <authorList>
            <consortium name="The Broad Institute Genome Sequencing Platform"/>
            <person name="Russ C."/>
            <person name="Cuomo C."/>
            <person name="Burger G."/>
            <person name="Gray M.W."/>
            <person name="Holland P.W.H."/>
            <person name="King N."/>
            <person name="Lang F.B.F."/>
            <person name="Roger A.J."/>
            <person name="Ruiz-Trillo I."/>
            <person name="Young S.K."/>
            <person name="Zeng Q."/>
            <person name="Gargeya S."/>
            <person name="Fitzgerald M."/>
            <person name="Haas B."/>
            <person name="Abouelleil A."/>
            <person name="Alvarado L."/>
            <person name="Arachchi H.M."/>
            <person name="Berlin A."/>
            <person name="Chapman S.B."/>
            <person name="Gearin G."/>
            <person name="Goldberg J."/>
            <person name="Griggs A."/>
            <person name="Gujja S."/>
            <person name="Hansen M."/>
            <person name="Heiman D."/>
            <person name="Howarth C."/>
            <person name="Larimer J."/>
            <person name="Lui A."/>
            <person name="MacDonald P.J.P."/>
            <person name="McCowen C."/>
            <person name="Montmayeur A."/>
            <person name="Murphy C."/>
            <person name="Neiman D."/>
            <person name="Pearson M."/>
            <person name="Priest M."/>
            <person name="Roberts A."/>
            <person name="Saif S."/>
            <person name="Shea T."/>
            <person name="Sisk P."/>
            <person name="Stolte C."/>
            <person name="Sykes S."/>
            <person name="Wortman J."/>
            <person name="Nusbaum C."/>
            <person name="Birren B."/>
        </authorList>
    </citation>
    <scope>NUCLEOTIDE SEQUENCE [LARGE SCALE GENOMIC DNA]</scope>
    <source>
        <strain evidence="6 7">ATCC 38327</strain>
    </source>
</reference>
<dbReference type="OrthoDB" id="428895at2759"/>
<dbReference type="GO" id="GO:0003924">
    <property type="term" value="F:GTPase activity"/>
    <property type="evidence" value="ECO:0007669"/>
    <property type="project" value="InterPro"/>
</dbReference>
<dbReference type="SMART" id="SM00248">
    <property type="entry name" value="ANK"/>
    <property type="match status" value="3"/>
</dbReference>
<feature type="repeat" description="ANK" evidence="4">
    <location>
        <begin position="341"/>
        <end position="373"/>
    </location>
</feature>
<dbReference type="InterPro" id="IPR002110">
    <property type="entry name" value="Ankyrin_rpt"/>
</dbReference>
<reference evidence="7" key="2">
    <citation type="submission" date="2009-11" db="EMBL/GenBank/DDBJ databases">
        <title>The Genome Sequence of Allomyces macrogynus strain ATCC 38327.</title>
        <authorList>
            <consortium name="The Broad Institute Genome Sequencing Platform"/>
            <person name="Russ C."/>
            <person name="Cuomo C."/>
            <person name="Shea T."/>
            <person name="Young S.K."/>
            <person name="Zeng Q."/>
            <person name="Koehrsen M."/>
            <person name="Haas B."/>
            <person name="Borodovsky M."/>
            <person name="Guigo R."/>
            <person name="Alvarado L."/>
            <person name="Berlin A."/>
            <person name="Borenstein D."/>
            <person name="Chen Z."/>
            <person name="Engels R."/>
            <person name="Freedman E."/>
            <person name="Gellesch M."/>
            <person name="Goldberg J."/>
            <person name="Griggs A."/>
            <person name="Gujja S."/>
            <person name="Heiman D."/>
            <person name="Hepburn T."/>
            <person name="Howarth C."/>
            <person name="Jen D."/>
            <person name="Larson L."/>
            <person name="Lewis B."/>
            <person name="Mehta T."/>
            <person name="Park D."/>
            <person name="Pearson M."/>
            <person name="Roberts A."/>
            <person name="Saif S."/>
            <person name="Shenoy N."/>
            <person name="Sisk P."/>
            <person name="Stolte C."/>
            <person name="Sykes S."/>
            <person name="Walk T."/>
            <person name="White J."/>
            <person name="Yandava C."/>
            <person name="Burger G."/>
            <person name="Gray M.W."/>
            <person name="Holland P.W.H."/>
            <person name="King N."/>
            <person name="Lang F.B.F."/>
            <person name="Roger A.J."/>
            <person name="Ruiz-Trillo I."/>
            <person name="Lander E."/>
            <person name="Nusbaum C."/>
        </authorList>
    </citation>
    <scope>NUCLEOTIDE SEQUENCE [LARGE SCALE GENOMIC DNA]</scope>
    <source>
        <strain evidence="7">ATCC 38327</strain>
    </source>
</reference>
<dbReference type="Proteomes" id="UP000054350">
    <property type="component" value="Unassembled WGS sequence"/>
</dbReference>
<accession>A0A0L0SIE0</accession>
<dbReference type="STRING" id="578462.A0A0L0SIE0"/>
<dbReference type="InterPro" id="IPR001806">
    <property type="entry name" value="Small_GTPase"/>
</dbReference>
<feature type="repeat" description="ANK" evidence="4">
    <location>
        <begin position="374"/>
        <end position="396"/>
    </location>
</feature>
<feature type="compositionally biased region" description="Pro residues" evidence="5">
    <location>
        <begin position="17"/>
        <end position="29"/>
    </location>
</feature>
<organism evidence="6 7">
    <name type="scientific">Allomyces macrogynus (strain ATCC 38327)</name>
    <name type="common">Allomyces javanicus var. macrogynus</name>
    <dbReference type="NCBI Taxonomy" id="578462"/>
    <lineage>
        <taxon>Eukaryota</taxon>
        <taxon>Fungi</taxon>
        <taxon>Fungi incertae sedis</taxon>
        <taxon>Blastocladiomycota</taxon>
        <taxon>Blastocladiomycetes</taxon>
        <taxon>Blastocladiales</taxon>
        <taxon>Blastocladiaceae</taxon>
        <taxon>Allomyces</taxon>
    </lineage>
</organism>
<keyword evidence="7" id="KW-1185">Reference proteome</keyword>
<feature type="region of interest" description="Disordered" evidence="5">
    <location>
        <begin position="572"/>
        <end position="601"/>
    </location>
</feature>
<feature type="compositionally biased region" description="Low complexity" evidence="5">
    <location>
        <begin position="30"/>
        <end position="47"/>
    </location>
</feature>
<sequence>MASAASPLAADAQDPSVAPPSPESPPPPTRNRSLSANSVSSSFSVDSDILHSGHDGSGSARGRGSAAELDDSSTLSRHLLQAINNGDRARVAELLDQASAAAVAKVLVNFFVANTDHRYDHEPEILADADALLGPATDSLNLVQVACFLGEEEIALDLVNFMAKGNDVASKVAVTDLLGHAWGGRNTTLHLASFLGMADLVARILALVPALGIEKNNRKYLPVDCTDDVVTQTHFRNAPRINRRQARTYVCSDSALNNSAPVMTTRSRRTDSSASTTSIVRSILASRSTEALNLKLASGKKSVHFDPLAIWFDAAAQGDVLLLTQLVEKHHLTVDTLLPSKNATALHMACAQGELPAVKLLIERSAGINVQDMRGWSPLHYAADGGHVGVVRYLLSLPNIDAHLTTDEDESVADTVDEDEEGGAQLKKEILAYMARHPKPTGDLTEAAVTKRPAPAPTVPSPIATKVDMQPSLLPVKSPPRAGTKLPVPSLERTPVSRGTMADHTLAAVPESPPIAAAPAPVLAPIADVPHSPHQSSSPIVPLSALPESTPVGPVTTSLNVISCTIPKAAAPESVASPSTAGAPLPDLPAAPPTQSPPQTLDTSFLRSLYVANQGQSPVVDRRASMPTRPSSPTTAENSAASPGAHACLLCFDLTRKVTYKNLDNWYRELRQYRPKIPVLILANKVDVQPEMAKRDFKFAVENQLPVMFP</sequence>
<feature type="compositionally biased region" description="Pro residues" evidence="5">
    <location>
        <begin position="586"/>
        <end position="596"/>
    </location>
</feature>
<dbReference type="EMBL" id="GG745340">
    <property type="protein sequence ID" value="KNE62286.1"/>
    <property type="molecule type" value="Genomic_DNA"/>
</dbReference>
<dbReference type="VEuPathDB" id="FungiDB:AMAG_18840"/>
<evidence type="ECO:0000256" key="4">
    <source>
        <dbReference type="PROSITE-ProRule" id="PRU00023"/>
    </source>
</evidence>
<feature type="region of interest" description="Disordered" evidence="5">
    <location>
        <begin position="1"/>
        <end position="70"/>
    </location>
</feature>
<dbReference type="Pfam" id="PF12796">
    <property type="entry name" value="Ank_2"/>
    <property type="match status" value="1"/>
</dbReference>
<evidence type="ECO:0000256" key="1">
    <source>
        <dbReference type="ARBA" id="ARBA00012210"/>
    </source>
</evidence>
<dbReference type="GO" id="GO:0005525">
    <property type="term" value="F:GTP binding"/>
    <property type="evidence" value="ECO:0007669"/>
    <property type="project" value="InterPro"/>
</dbReference>
<dbReference type="AlphaFoldDB" id="A0A0L0SIE0"/>
<gene>
    <name evidence="6" type="ORF">AMAG_18840</name>
</gene>
<dbReference type="Pfam" id="PF00071">
    <property type="entry name" value="Ras"/>
    <property type="match status" value="1"/>
</dbReference>
<proteinExistence type="predicted"/>
<dbReference type="Gene3D" id="3.40.50.300">
    <property type="entry name" value="P-loop containing nucleotide triphosphate hydrolases"/>
    <property type="match status" value="1"/>
</dbReference>
<evidence type="ECO:0000256" key="2">
    <source>
        <dbReference type="ARBA" id="ARBA00022737"/>
    </source>
</evidence>
<dbReference type="PANTHER" id="PTHR24161">
    <property type="entry name" value="ANK_REP_REGION DOMAIN-CONTAINING PROTEIN-RELATED"/>
    <property type="match status" value="1"/>
</dbReference>
<evidence type="ECO:0000313" key="6">
    <source>
        <dbReference type="EMBL" id="KNE62286.1"/>
    </source>
</evidence>